<dbReference type="AlphaFoldDB" id="T1G0E1"/>
<dbReference type="STRING" id="6412.T1G0E1"/>
<sequence length="521" mass="59389">MATTLTEFYKDKTIFITGATGFIGKVLLEKLLRCCSSLKCIYCLVRDKNGETAAERLEKLLGHQCFDNLWKEASSAVNVRDKVKVIRGDMLLDGLGVDSDQRFLLDNSVDVVFHAAATVKFDEPLKYAIEMNVLGARRLIQICSTMKHLQSVVHISTAFANCDQPFISEQVYPAIVEPDKVLELLDWLDDEAFKMITTKMIGEKPNSFTYTKHLAEVLLLKEGSHLPISIIRPSIVTAAWREPVPGWIDSENGPSSLYIAMGKGLLRSMIADHHVNADIVPVDLPVNMMVVVAWYRTLHKQTTNATSVYHITSGGLNPFTWGEMENSVTNYFKKNPLDSCFRRPKSNVITSNSFMHDCWILVSHLIPAYAADLGYLLTGQKTRMVETYNRLHRTMEVLEYFTTRSWEWTHAHLDVLKNNLTQEELKTFSFDPRVLHWPTYIENFCLGTKKFLLKEDPAGLPAARARIKMLRNIRYAFNTVLLVLAWRVLIANSSLARNSWFFVLGLVFKFVRFFRLTSTLS</sequence>
<evidence type="ECO:0000256" key="7">
    <source>
        <dbReference type="ARBA" id="ARBA00023136"/>
    </source>
</evidence>
<dbReference type="OrthoDB" id="429813at2759"/>
<dbReference type="InterPro" id="IPR013120">
    <property type="entry name" value="FAR_NAD-bd"/>
</dbReference>
<dbReference type="InterPro" id="IPR033640">
    <property type="entry name" value="FAR_C"/>
</dbReference>
<comment type="function">
    <text evidence="9">Catalyzes the reduction of fatty acyl-CoA to fatty alcohols.</text>
</comment>
<feature type="domain" description="Fatty acyl-CoA reductase C-terminal" evidence="10">
    <location>
        <begin position="364"/>
        <end position="455"/>
    </location>
</feature>
<evidence type="ECO:0000259" key="10">
    <source>
        <dbReference type="Pfam" id="PF03015"/>
    </source>
</evidence>
<dbReference type="KEGG" id="hro:HELRODRAFT_70906"/>
<dbReference type="Gene3D" id="3.40.50.720">
    <property type="entry name" value="NAD(P)-binding Rossmann-like Domain"/>
    <property type="match status" value="1"/>
</dbReference>
<evidence type="ECO:0000256" key="4">
    <source>
        <dbReference type="ARBA" id="ARBA00022692"/>
    </source>
</evidence>
<keyword evidence="14" id="KW-1185">Reference proteome</keyword>
<evidence type="ECO:0000256" key="3">
    <source>
        <dbReference type="ARBA" id="ARBA00022516"/>
    </source>
</evidence>
<dbReference type="InParanoid" id="T1G0E1"/>
<feature type="domain" description="Thioester reductase (TE)" evidence="11">
    <location>
        <begin position="16"/>
        <end position="289"/>
    </location>
</feature>
<dbReference type="FunFam" id="3.40.50.720:FF:000143">
    <property type="entry name" value="Fatty acyl-CoA reductase"/>
    <property type="match status" value="1"/>
</dbReference>
<dbReference type="SUPFAM" id="SSF51735">
    <property type="entry name" value="NAD(P)-binding Rossmann-fold domains"/>
    <property type="match status" value="1"/>
</dbReference>
<evidence type="ECO:0000256" key="5">
    <source>
        <dbReference type="ARBA" id="ARBA00022989"/>
    </source>
</evidence>
<evidence type="ECO:0000313" key="12">
    <source>
        <dbReference type="EMBL" id="ESN90598.1"/>
    </source>
</evidence>
<dbReference type="eggNOG" id="KOG1221">
    <property type="taxonomic scope" value="Eukaryota"/>
</dbReference>
<keyword evidence="6 9" id="KW-0443">Lipid metabolism</keyword>
<evidence type="ECO:0000313" key="13">
    <source>
        <dbReference type="EnsemblMetazoa" id="HelroP70906"/>
    </source>
</evidence>
<keyword evidence="4" id="KW-0812">Transmembrane</keyword>
<dbReference type="CDD" id="cd05236">
    <property type="entry name" value="FAR-N_SDR_e"/>
    <property type="match status" value="1"/>
</dbReference>
<comment type="similarity">
    <text evidence="2 9">Belongs to the fatty acyl-CoA reductase family.</text>
</comment>
<reference evidence="14" key="1">
    <citation type="submission" date="2012-12" db="EMBL/GenBank/DDBJ databases">
        <authorList>
            <person name="Hellsten U."/>
            <person name="Grimwood J."/>
            <person name="Chapman J.A."/>
            <person name="Shapiro H."/>
            <person name="Aerts A."/>
            <person name="Otillar R.P."/>
            <person name="Terry A.Y."/>
            <person name="Boore J.L."/>
            <person name="Simakov O."/>
            <person name="Marletaz F."/>
            <person name="Cho S.-J."/>
            <person name="Edsinger-Gonzales E."/>
            <person name="Havlak P."/>
            <person name="Kuo D.-H."/>
            <person name="Larsson T."/>
            <person name="Lv J."/>
            <person name="Arendt D."/>
            <person name="Savage R."/>
            <person name="Osoegawa K."/>
            <person name="de Jong P."/>
            <person name="Lindberg D.R."/>
            <person name="Seaver E.C."/>
            <person name="Weisblat D.A."/>
            <person name="Putnam N.H."/>
            <person name="Grigoriev I.V."/>
            <person name="Rokhsar D.S."/>
        </authorList>
    </citation>
    <scope>NUCLEOTIDE SEQUENCE</scope>
</reference>
<dbReference type="CTD" id="20214539"/>
<dbReference type="PANTHER" id="PTHR11011:SF45">
    <property type="entry name" value="FATTY ACYL-COA REDUCTASE CG8306-RELATED"/>
    <property type="match status" value="1"/>
</dbReference>
<dbReference type="OMA" id="YFTTNGW"/>
<dbReference type="GO" id="GO:0102965">
    <property type="term" value="F:alcohol-forming long-chain fatty acyl-CoA reductase activity"/>
    <property type="evidence" value="ECO:0007669"/>
    <property type="project" value="UniProtKB-EC"/>
</dbReference>
<evidence type="ECO:0000256" key="9">
    <source>
        <dbReference type="RuleBase" id="RU363097"/>
    </source>
</evidence>
<dbReference type="PANTHER" id="PTHR11011">
    <property type="entry name" value="MALE STERILITY PROTEIN 2-RELATED"/>
    <property type="match status" value="1"/>
</dbReference>
<keyword evidence="9" id="KW-0521">NADP</keyword>
<protein>
    <recommendedName>
        <fullName evidence="9">Fatty acyl-CoA reductase</fullName>
        <ecNumber evidence="9">1.2.1.84</ecNumber>
    </recommendedName>
</protein>
<dbReference type="GO" id="GO:0035336">
    <property type="term" value="P:long-chain fatty-acyl-CoA metabolic process"/>
    <property type="evidence" value="ECO:0000318"/>
    <property type="project" value="GO_Central"/>
</dbReference>
<dbReference type="EnsemblMetazoa" id="HelroT70906">
    <property type="protein sequence ID" value="HelroP70906"/>
    <property type="gene ID" value="HelroG70906"/>
</dbReference>
<dbReference type="Proteomes" id="UP000015101">
    <property type="component" value="Unassembled WGS sequence"/>
</dbReference>
<keyword evidence="3 9" id="KW-0444">Lipid biosynthesis</keyword>
<dbReference type="Pfam" id="PF03015">
    <property type="entry name" value="Sterile"/>
    <property type="match status" value="1"/>
</dbReference>
<dbReference type="EMBL" id="AMQM01002303">
    <property type="status" value="NOT_ANNOTATED_CDS"/>
    <property type="molecule type" value="Genomic_DNA"/>
</dbReference>
<reference evidence="12 14" key="2">
    <citation type="journal article" date="2013" name="Nature">
        <title>Insights into bilaterian evolution from three spiralian genomes.</title>
        <authorList>
            <person name="Simakov O."/>
            <person name="Marletaz F."/>
            <person name="Cho S.J."/>
            <person name="Edsinger-Gonzales E."/>
            <person name="Havlak P."/>
            <person name="Hellsten U."/>
            <person name="Kuo D.H."/>
            <person name="Larsson T."/>
            <person name="Lv J."/>
            <person name="Arendt D."/>
            <person name="Savage R."/>
            <person name="Osoegawa K."/>
            <person name="de Jong P."/>
            <person name="Grimwood J."/>
            <person name="Chapman J.A."/>
            <person name="Shapiro H."/>
            <person name="Aerts A."/>
            <person name="Otillar R.P."/>
            <person name="Terry A.Y."/>
            <person name="Boore J.L."/>
            <person name="Grigoriev I.V."/>
            <person name="Lindberg D.R."/>
            <person name="Seaver E.C."/>
            <person name="Weisblat D.A."/>
            <person name="Putnam N.H."/>
            <person name="Rokhsar D.S."/>
        </authorList>
    </citation>
    <scope>NUCLEOTIDE SEQUENCE</scope>
</reference>
<proteinExistence type="inferred from homology"/>
<dbReference type="InterPro" id="IPR026055">
    <property type="entry name" value="FAR"/>
</dbReference>
<keyword evidence="7" id="KW-0472">Membrane</keyword>
<name>T1G0E1_HELRO</name>
<dbReference type="EC" id="1.2.1.84" evidence="9"/>
<evidence type="ECO:0000256" key="1">
    <source>
        <dbReference type="ARBA" id="ARBA00004141"/>
    </source>
</evidence>
<dbReference type="GO" id="GO:0005777">
    <property type="term" value="C:peroxisome"/>
    <property type="evidence" value="ECO:0000318"/>
    <property type="project" value="GO_Central"/>
</dbReference>
<evidence type="ECO:0000313" key="14">
    <source>
        <dbReference type="Proteomes" id="UP000015101"/>
    </source>
</evidence>
<keyword evidence="5" id="KW-1133">Transmembrane helix</keyword>
<dbReference type="CDD" id="cd09071">
    <property type="entry name" value="FAR_C"/>
    <property type="match status" value="1"/>
</dbReference>
<dbReference type="Pfam" id="PF07993">
    <property type="entry name" value="NAD_binding_4"/>
    <property type="match status" value="1"/>
</dbReference>
<evidence type="ECO:0000256" key="2">
    <source>
        <dbReference type="ARBA" id="ARBA00005928"/>
    </source>
</evidence>
<comment type="subcellular location">
    <subcellularLocation>
        <location evidence="1">Membrane</location>
        <topology evidence="1">Multi-pass membrane protein</topology>
    </subcellularLocation>
</comment>
<dbReference type="EMBL" id="KB097753">
    <property type="protein sequence ID" value="ESN90598.1"/>
    <property type="molecule type" value="Genomic_DNA"/>
</dbReference>
<keyword evidence="9" id="KW-0560">Oxidoreductase</keyword>
<reference evidence="13" key="3">
    <citation type="submission" date="2015-06" db="UniProtKB">
        <authorList>
            <consortium name="EnsemblMetazoa"/>
        </authorList>
    </citation>
    <scope>IDENTIFICATION</scope>
</reference>
<accession>T1G0E1</accession>
<dbReference type="GeneID" id="20214539"/>
<dbReference type="RefSeq" id="XP_009031188.1">
    <property type="nucleotide sequence ID" value="XM_009032940.1"/>
</dbReference>
<dbReference type="GO" id="GO:0080019">
    <property type="term" value="F:alcohol-forming very long-chain fatty acyl-CoA reductase activity"/>
    <property type="evidence" value="ECO:0000318"/>
    <property type="project" value="GO_Central"/>
</dbReference>
<dbReference type="InterPro" id="IPR036291">
    <property type="entry name" value="NAD(P)-bd_dom_sf"/>
</dbReference>
<evidence type="ECO:0000256" key="8">
    <source>
        <dbReference type="ARBA" id="ARBA00052530"/>
    </source>
</evidence>
<dbReference type="GO" id="GO:0016020">
    <property type="term" value="C:membrane"/>
    <property type="evidence" value="ECO:0007669"/>
    <property type="project" value="UniProtKB-SubCell"/>
</dbReference>
<dbReference type="HOGENOM" id="CLU_024661_0_2_1"/>
<evidence type="ECO:0000259" key="11">
    <source>
        <dbReference type="Pfam" id="PF07993"/>
    </source>
</evidence>
<gene>
    <name evidence="13" type="primary">20214539</name>
    <name evidence="12" type="ORF">HELRODRAFT_70906</name>
</gene>
<organism evidence="13 14">
    <name type="scientific">Helobdella robusta</name>
    <name type="common">Californian leech</name>
    <dbReference type="NCBI Taxonomy" id="6412"/>
    <lineage>
        <taxon>Eukaryota</taxon>
        <taxon>Metazoa</taxon>
        <taxon>Spiralia</taxon>
        <taxon>Lophotrochozoa</taxon>
        <taxon>Annelida</taxon>
        <taxon>Clitellata</taxon>
        <taxon>Hirudinea</taxon>
        <taxon>Rhynchobdellida</taxon>
        <taxon>Glossiphoniidae</taxon>
        <taxon>Helobdella</taxon>
    </lineage>
</organism>
<comment type="catalytic activity">
    <reaction evidence="8 9">
        <text>a long-chain fatty acyl-CoA + 2 NADPH + 2 H(+) = a long-chain primary fatty alcohol + 2 NADP(+) + CoA</text>
        <dbReference type="Rhea" id="RHEA:52716"/>
        <dbReference type="ChEBI" id="CHEBI:15378"/>
        <dbReference type="ChEBI" id="CHEBI:57287"/>
        <dbReference type="ChEBI" id="CHEBI:57783"/>
        <dbReference type="ChEBI" id="CHEBI:58349"/>
        <dbReference type="ChEBI" id="CHEBI:77396"/>
        <dbReference type="ChEBI" id="CHEBI:83139"/>
        <dbReference type="EC" id="1.2.1.84"/>
    </reaction>
</comment>
<evidence type="ECO:0000256" key="6">
    <source>
        <dbReference type="ARBA" id="ARBA00023098"/>
    </source>
</evidence>